<sequence>MHLRVGQVPVVVVTSKELARDVLKTHDANFATRPKLVAGGIVAYDWADILFSPSGDYWRKLRRLCIQEILSTKRILSFQHIREDEVLNLVDEIRAAGSSTPVDLSSRLHRITNSIVSRAAFGRKRSNAADFLAAIKQSVVMSSGFYVPDLFPRFTGILSVLTGMRRKLRAIRRTVDGILEEIICEREEMLKQARTDLPLLQGNNKEEENLLDVLLGLQENGHDFGFPMTRDTIKAIILVSSISYLYVC</sequence>
<accession>A0A835A9G5</accession>
<dbReference type="AlphaFoldDB" id="A0A835A9G5"/>
<dbReference type="GO" id="GO:0016705">
    <property type="term" value="F:oxidoreductase activity, acting on paired donors, with incorporation or reduction of molecular oxygen"/>
    <property type="evidence" value="ECO:0007669"/>
    <property type="project" value="InterPro"/>
</dbReference>
<evidence type="ECO:0000313" key="2">
    <source>
        <dbReference type="Proteomes" id="UP000636709"/>
    </source>
</evidence>
<dbReference type="EMBL" id="JACEFO010002579">
    <property type="protein sequence ID" value="KAF8655908.1"/>
    <property type="molecule type" value="Genomic_DNA"/>
</dbReference>
<dbReference type="OrthoDB" id="1470350at2759"/>
<comment type="caution">
    <text evidence="1">The sequence shown here is derived from an EMBL/GenBank/DDBJ whole genome shotgun (WGS) entry which is preliminary data.</text>
</comment>
<dbReference type="GO" id="GO:0005506">
    <property type="term" value="F:iron ion binding"/>
    <property type="evidence" value="ECO:0007669"/>
    <property type="project" value="InterPro"/>
</dbReference>
<dbReference type="GO" id="GO:0004497">
    <property type="term" value="F:monooxygenase activity"/>
    <property type="evidence" value="ECO:0007669"/>
    <property type="project" value="InterPro"/>
</dbReference>
<proteinExistence type="predicted"/>
<dbReference type="GO" id="GO:0020037">
    <property type="term" value="F:heme binding"/>
    <property type="evidence" value="ECO:0007669"/>
    <property type="project" value="InterPro"/>
</dbReference>
<evidence type="ECO:0008006" key="3">
    <source>
        <dbReference type="Google" id="ProtNLM"/>
    </source>
</evidence>
<dbReference type="PANTHER" id="PTHR47954:SF3">
    <property type="entry name" value="OS12G0640200 PROTEIN"/>
    <property type="match status" value="1"/>
</dbReference>
<protein>
    <recommendedName>
        <fullName evidence="3">Cytochrome P450</fullName>
    </recommendedName>
</protein>
<dbReference type="Proteomes" id="UP000636709">
    <property type="component" value="Unassembled WGS sequence"/>
</dbReference>
<reference evidence="1" key="1">
    <citation type="submission" date="2020-07" db="EMBL/GenBank/DDBJ databases">
        <title>Genome sequence and genetic diversity analysis of an under-domesticated orphan crop, white fonio (Digitaria exilis).</title>
        <authorList>
            <person name="Bennetzen J.L."/>
            <person name="Chen S."/>
            <person name="Ma X."/>
            <person name="Wang X."/>
            <person name="Yssel A.E.J."/>
            <person name="Chaluvadi S.R."/>
            <person name="Johnson M."/>
            <person name="Gangashetty P."/>
            <person name="Hamidou F."/>
            <person name="Sanogo M.D."/>
            <person name="Zwaenepoel A."/>
            <person name="Wallace J."/>
            <person name="Van De Peer Y."/>
            <person name="Van Deynze A."/>
        </authorList>
    </citation>
    <scope>NUCLEOTIDE SEQUENCE</scope>
    <source>
        <tissue evidence="1">Leaves</tissue>
    </source>
</reference>
<name>A0A835A9G5_9POAL</name>
<dbReference type="Pfam" id="PF00067">
    <property type="entry name" value="p450"/>
    <property type="match status" value="1"/>
</dbReference>
<evidence type="ECO:0000313" key="1">
    <source>
        <dbReference type="EMBL" id="KAF8655908.1"/>
    </source>
</evidence>
<dbReference type="InterPro" id="IPR036396">
    <property type="entry name" value="Cyt_P450_sf"/>
</dbReference>
<gene>
    <name evidence="1" type="ORF">HU200_060862</name>
</gene>
<dbReference type="Gene3D" id="1.10.630.10">
    <property type="entry name" value="Cytochrome P450"/>
    <property type="match status" value="1"/>
</dbReference>
<organism evidence="1 2">
    <name type="scientific">Digitaria exilis</name>
    <dbReference type="NCBI Taxonomy" id="1010633"/>
    <lineage>
        <taxon>Eukaryota</taxon>
        <taxon>Viridiplantae</taxon>
        <taxon>Streptophyta</taxon>
        <taxon>Embryophyta</taxon>
        <taxon>Tracheophyta</taxon>
        <taxon>Spermatophyta</taxon>
        <taxon>Magnoliopsida</taxon>
        <taxon>Liliopsida</taxon>
        <taxon>Poales</taxon>
        <taxon>Poaceae</taxon>
        <taxon>PACMAD clade</taxon>
        <taxon>Panicoideae</taxon>
        <taxon>Panicodae</taxon>
        <taxon>Paniceae</taxon>
        <taxon>Anthephorinae</taxon>
        <taxon>Digitaria</taxon>
    </lineage>
</organism>
<dbReference type="PANTHER" id="PTHR47954">
    <property type="entry name" value="OS09G0275400 PROTEIN-RELATED"/>
    <property type="match status" value="1"/>
</dbReference>
<keyword evidence="2" id="KW-1185">Reference proteome</keyword>
<dbReference type="SUPFAM" id="SSF48264">
    <property type="entry name" value="Cytochrome P450"/>
    <property type="match status" value="1"/>
</dbReference>
<dbReference type="InterPro" id="IPR001128">
    <property type="entry name" value="Cyt_P450"/>
</dbReference>